<dbReference type="GeneID" id="25364569"/>
<proteinExistence type="predicted"/>
<evidence type="ECO:0000313" key="1">
    <source>
        <dbReference type="EMBL" id="KEQ92443.1"/>
    </source>
</evidence>
<dbReference type="Proteomes" id="UP000030641">
    <property type="component" value="Unassembled WGS sequence"/>
</dbReference>
<dbReference type="OrthoDB" id="4483229at2759"/>
<protein>
    <submittedName>
        <fullName evidence="1">Uncharacterized protein</fullName>
    </submittedName>
</protein>
<name>A0A074Y3S4_AURSE</name>
<dbReference type="InParanoid" id="A0A074Y3S4"/>
<keyword evidence="2" id="KW-1185">Reference proteome</keyword>
<dbReference type="HOGENOM" id="CLU_940039_0_0_1"/>
<evidence type="ECO:0000313" key="2">
    <source>
        <dbReference type="Proteomes" id="UP000030641"/>
    </source>
</evidence>
<dbReference type="RefSeq" id="XP_013340944.1">
    <property type="nucleotide sequence ID" value="XM_013485490.1"/>
</dbReference>
<dbReference type="EMBL" id="KL584770">
    <property type="protein sequence ID" value="KEQ92443.1"/>
    <property type="molecule type" value="Genomic_DNA"/>
</dbReference>
<dbReference type="AlphaFoldDB" id="A0A074Y3S4"/>
<gene>
    <name evidence="1" type="ORF">AUEXF2481DRAFT_32040</name>
</gene>
<reference evidence="1 2" key="1">
    <citation type="journal article" date="2014" name="BMC Genomics">
        <title>Genome sequencing of four Aureobasidium pullulans varieties: biotechnological potential, stress tolerance, and description of new species.</title>
        <authorList>
            <person name="Gostin Ar C."/>
            <person name="Ohm R.A."/>
            <person name="Kogej T."/>
            <person name="Sonjak S."/>
            <person name="Turk M."/>
            <person name="Zajc J."/>
            <person name="Zalar P."/>
            <person name="Grube M."/>
            <person name="Sun H."/>
            <person name="Han J."/>
            <person name="Sharma A."/>
            <person name="Chiniquy J."/>
            <person name="Ngan C.Y."/>
            <person name="Lipzen A."/>
            <person name="Barry K."/>
            <person name="Grigoriev I.V."/>
            <person name="Gunde-Cimerman N."/>
        </authorList>
    </citation>
    <scope>NUCLEOTIDE SEQUENCE [LARGE SCALE GENOMIC DNA]</scope>
    <source>
        <strain evidence="1 2">EXF-2481</strain>
    </source>
</reference>
<sequence>MVIENVQVKVNQVRTFAVCCTADLTLEAINDFLAQVWKGEEDEATQHTPATHVLTVVHDLSAHFWGATQKLQTEDSDTVLESPFTGLSYLQIRQHLVQINQGTGIRLETNWFLVLDEQSVDTQSVVMVNVEAQGEHALRSGVRSLRVEHPTSSRYLAAASIANPPIHELKEIVDNNPEKFHVPTTEQIDNLLDVFSIVNEYEVLFLGNEITAIVADHLQHSIYNDLDDFQMIIAKVAAFYGDNVISDESLLEGVIKSCLSHGMERLEKDCKLSTVLGKRDLFSGRLFGRWNEPYRR</sequence>
<accession>A0A074Y3S4</accession>
<organism evidence="1 2">
    <name type="scientific">Aureobasidium subglaciale (strain EXF-2481)</name>
    <name type="common">Aureobasidium pullulans var. subglaciale</name>
    <dbReference type="NCBI Taxonomy" id="1043005"/>
    <lineage>
        <taxon>Eukaryota</taxon>
        <taxon>Fungi</taxon>
        <taxon>Dikarya</taxon>
        <taxon>Ascomycota</taxon>
        <taxon>Pezizomycotina</taxon>
        <taxon>Dothideomycetes</taxon>
        <taxon>Dothideomycetidae</taxon>
        <taxon>Dothideales</taxon>
        <taxon>Saccotheciaceae</taxon>
        <taxon>Aureobasidium</taxon>
    </lineage>
</organism>